<keyword evidence="4" id="KW-1003">Cell membrane</keyword>
<protein>
    <submittedName>
        <fullName evidence="12">Energy transducer TonB</fullName>
    </submittedName>
</protein>
<keyword evidence="3" id="KW-0813">Transport</keyword>
<keyword evidence="6" id="KW-0812">Transmembrane</keyword>
<feature type="compositionally biased region" description="Polar residues" evidence="10">
    <location>
        <begin position="87"/>
        <end position="97"/>
    </location>
</feature>
<accession>A0A0S2K7J2</accession>
<keyword evidence="8" id="KW-1133">Transmembrane helix</keyword>
<evidence type="ECO:0000256" key="9">
    <source>
        <dbReference type="ARBA" id="ARBA00023136"/>
    </source>
</evidence>
<dbReference type="PANTHER" id="PTHR33446:SF14">
    <property type="entry name" value="PROTEIN TONB"/>
    <property type="match status" value="1"/>
</dbReference>
<evidence type="ECO:0000313" key="12">
    <source>
        <dbReference type="EMBL" id="ALO43951.1"/>
    </source>
</evidence>
<dbReference type="GO" id="GO:0005886">
    <property type="term" value="C:plasma membrane"/>
    <property type="evidence" value="ECO:0007669"/>
    <property type="project" value="UniProtKB-SubCell"/>
</dbReference>
<feature type="region of interest" description="Disordered" evidence="10">
    <location>
        <begin position="50"/>
        <end position="98"/>
    </location>
</feature>
<dbReference type="AlphaFoldDB" id="A0A0S2K7J2"/>
<name>A0A0S2K7J2_9GAMM</name>
<dbReference type="KEGG" id="pphe:PP2015_3476"/>
<dbReference type="InterPro" id="IPR037682">
    <property type="entry name" value="TonB_C"/>
</dbReference>
<dbReference type="PATRIC" id="fig|161398.10.peg.3542"/>
<dbReference type="PANTHER" id="PTHR33446">
    <property type="entry name" value="PROTEIN TONB-RELATED"/>
    <property type="match status" value="1"/>
</dbReference>
<evidence type="ECO:0000256" key="8">
    <source>
        <dbReference type="ARBA" id="ARBA00022989"/>
    </source>
</evidence>
<organism evidence="12 13">
    <name type="scientific">Pseudoalteromonas phenolica</name>
    <dbReference type="NCBI Taxonomy" id="161398"/>
    <lineage>
        <taxon>Bacteria</taxon>
        <taxon>Pseudomonadati</taxon>
        <taxon>Pseudomonadota</taxon>
        <taxon>Gammaproteobacteria</taxon>
        <taxon>Alteromonadales</taxon>
        <taxon>Pseudoalteromonadaceae</taxon>
        <taxon>Pseudoalteromonas</taxon>
    </lineage>
</organism>
<dbReference type="GO" id="GO:0055085">
    <property type="term" value="P:transmembrane transport"/>
    <property type="evidence" value="ECO:0007669"/>
    <property type="project" value="InterPro"/>
</dbReference>
<dbReference type="InterPro" id="IPR006260">
    <property type="entry name" value="TonB/TolA_C"/>
</dbReference>
<comment type="subcellular location">
    <subcellularLocation>
        <location evidence="1">Cell inner membrane</location>
        <topology evidence="1">Single-pass membrane protein</topology>
        <orientation evidence="1">Periplasmic side</orientation>
    </subcellularLocation>
</comment>
<dbReference type="GO" id="GO:0015031">
    <property type="term" value="P:protein transport"/>
    <property type="evidence" value="ECO:0007669"/>
    <property type="project" value="UniProtKB-KW"/>
</dbReference>
<dbReference type="Pfam" id="PF03544">
    <property type="entry name" value="TonB_C"/>
    <property type="match status" value="1"/>
</dbReference>
<evidence type="ECO:0000256" key="4">
    <source>
        <dbReference type="ARBA" id="ARBA00022475"/>
    </source>
</evidence>
<dbReference type="EMBL" id="CP013188">
    <property type="protein sequence ID" value="ALO43951.1"/>
    <property type="molecule type" value="Genomic_DNA"/>
</dbReference>
<feature type="domain" description="TonB C-terminal" evidence="11">
    <location>
        <begin position="119"/>
        <end position="211"/>
    </location>
</feature>
<comment type="similarity">
    <text evidence="2">Belongs to the TonB family.</text>
</comment>
<dbReference type="Proteomes" id="UP000061457">
    <property type="component" value="Chromosome II"/>
</dbReference>
<keyword evidence="9" id="KW-0472">Membrane</keyword>
<feature type="compositionally biased region" description="Basic and acidic residues" evidence="10">
    <location>
        <begin position="61"/>
        <end position="71"/>
    </location>
</feature>
<dbReference type="Gene3D" id="3.30.1150.10">
    <property type="match status" value="1"/>
</dbReference>
<dbReference type="InterPro" id="IPR051045">
    <property type="entry name" value="TonB-dependent_transducer"/>
</dbReference>
<evidence type="ECO:0000256" key="3">
    <source>
        <dbReference type="ARBA" id="ARBA00022448"/>
    </source>
</evidence>
<keyword evidence="7" id="KW-0653">Protein transport</keyword>
<dbReference type="NCBIfam" id="TIGR01352">
    <property type="entry name" value="tonB_Cterm"/>
    <property type="match status" value="1"/>
</dbReference>
<reference evidence="12 13" key="1">
    <citation type="submission" date="2015-11" db="EMBL/GenBank/DDBJ databases">
        <authorList>
            <person name="Zhang Y."/>
            <person name="Guo Z."/>
        </authorList>
    </citation>
    <scope>NUCLEOTIDE SEQUENCE [LARGE SCALE GENOMIC DNA]</scope>
    <source>
        <strain evidence="12 13">KCTC 12086</strain>
    </source>
</reference>
<evidence type="ECO:0000256" key="10">
    <source>
        <dbReference type="SAM" id="MobiDB-lite"/>
    </source>
</evidence>
<dbReference type="PROSITE" id="PS52015">
    <property type="entry name" value="TONB_CTD"/>
    <property type="match status" value="1"/>
</dbReference>
<dbReference type="FunFam" id="3.30.1150.10:FF:000006">
    <property type="entry name" value="Protein TonB"/>
    <property type="match status" value="1"/>
</dbReference>
<evidence type="ECO:0000256" key="5">
    <source>
        <dbReference type="ARBA" id="ARBA00022519"/>
    </source>
</evidence>
<evidence type="ECO:0000256" key="6">
    <source>
        <dbReference type="ARBA" id="ARBA00022692"/>
    </source>
</evidence>
<keyword evidence="5" id="KW-0997">Cell inner membrane</keyword>
<evidence type="ECO:0000313" key="13">
    <source>
        <dbReference type="Proteomes" id="UP000061457"/>
    </source>
</evidence>
<keyword evidence="13" id="KW-1185">Reference proteome</keyword>
<evidence type="ECO:0000259" key="11">
    <source>
        <dbReference type="PROSITE" id="PS52015"/>
    </source>
</evidence>
<dbReference type="SUPFAM" id="SSF74653">
    <property type="entry name" value="TolA/TonB C-terminal domain"/>
    <property type="match status" value="1"/>
</dbReference>
<gene>
    <name evidence="12" type="ORF">PP2015_3476</name>
</gene>
<sequence length="211" mass="23393">MMTYTMPTPAQTMTKVSASILIGAIVTMAAFAFMDYLITSDERAPQEVKPPIEFEIMQNRPDSDVEVKTRQLPEPPQPKAQPPRTQTSVPTEVTGPQISIGGPVIELDSTPINAQVFAPQDGDATPIVRVDPKYPTDAARDGKEGWVEMAFSIDKAGNVIDAQVINAEPKRIFNREALRALKKWKYRPKMENGQTIVQTGLQVVLEFKLQQ</sequence>
<evidence type="ECO:0000256" key="7">
    <source>
        <dbReference type="ARBA" id="ARBA00022927"/>
    </source>
</evidence>
<proteinExistence type="inferred from homology"/>
<evidence type="ECO:0000256" key="1">
    <source>
        <dbReference type="ARBA" id="ARBA00004383"/>
    </source>
</evidence>
<evidence type="ECO:0000256" key="2">
    <source>
        <dbReference type="ARBA" id="ARBA00006555"/>
    </source>
</evidence>
<dbReference type="RefSeq" id="WP_058031804.1">
    <property type="nucleotide sequence ID" value="NZ_CP013188.1"/>
</dbReference>
<dbReference type="STRING" id="161398.PP2015_3476"/>